<dbReference type="InterPro" id="IPR011009">
    <property type="entry name" value="Kinase-like_dom_sf"/>
</dbReference>
<protein>
    <recommendedName>
        <fullName evidence="3">Aminoglycoside phosphotransferase domain-containing protein</fullName>
    </recommendedName>
</protein>
<accession>A0A810N0Y3</accession>
<evidence type="ECO:0000313" key="1">
    <source>
        <dbReference type="EMBL" id="BCJ66314.1"/>
    </source>
</evidence>
<dbReference type="Proteomes" id="UP000680866">
    <property type="component" value="Chromosome"/>
</dbReference>
<evidence type="ECO:0000313" key="2">
    <source>
        <dbReference type="Proteomes" id="UP000680866"/>
    </source>
</evidence>
<dbReference type="Gene3D" id="3.90.1200.10">
    <property type="match status" value="1"/>
</dbReference>
<name>A0A810N0Y3_9ACTN</name>
<proteinExistence type="predicted"/>
<reference evidence="1" key="1">
    <citation type="submission" date="2020-08" db="EMBL/GenBank/DDBJ databases">
        <title>Whole genome shotgun sequence of Polymorphospora rubra NBRC 101157.</title>
        <authorList>
            <person name="Komaki H."/>
            <person name="Tamura T."/>
        </authorList>
    </citation>
    <scope>NUCLEOTIDE SEQUENCE</scope>
    <source>
        <strain evidence="1">NBRC 101157</strain>
    </source>
</reference>
<dbReference type="KEGG" id="pry:Prubr_33350"/>
<dbReference type="SUPFAM" id="SSF56112">
    <property type="entry name" value="Protein kinase-like (PK-like)"/>
    <property type="match status" value="1"/>
</dbReference>
<evidence type="ECO:0008006" key="3">
    <source>
        <dbReference type="Google" id="ProtNLM"/>
    </source>
</evidence>
<organism evidence="1 2">
    <name type="scientific">Polymorphospora rubra</name>
    <dbReference type="NCBI Taxonomy" id="338584"/>
    <lineage>
        <taxon>Bacteria</taxon>
        <taxon>Bacillati</taxon>
        <taxon>Actinomycetota</taxon>
        <taxon>Actinomycetes</taxon>
        <taxon>Micromonosporales</taxon>
        <taxon>Micromonosporaceae</taxon>
        <taxon>Polymorphospora</taxon>
    </lineage>
</organism>
<dbReference type="RefSeq" id="WP_212826336.1">
    <property type="nucleotide sequence ID" value="NZ_AP023359.1"/>
</dbReference>
<gene>
    <name evidence="1" type="ORF">Prubr_33350</name>
</gene>
<keyword evidence="2" id="KW-1185">Reference proteome</keyword>
<dbReference type="EMBL" id="AP023359">
    <property type="protein sequence ID" value="BCJ66314.1"/>
    <property type="molecule type" value="Genomic_DNA"/>
</dbReference>
<dbReference type="AlphaFoldDB" id="A0A810N0Y3"/>
<sequence length="484" mass="52754">MRTDIPADVTTLLRTAPWLDEALRRGPFRVLDQAVLGPSRLLVVAPADGAARYFVPVLDADPGREATRTADHDRAVVQALRDGLRLPTAAGNVVEFDGGPPPYRGPLPFAPGWSSNALSLVDLGGAAHVHKAYRRMSAGTREPRMMRLMGPGGRTQRWVGDYHYVERDTGRRLPLGVVYAYADGDGLDLPLRHSIRAMWPLLADGVGVAGAVDTVQRGLVDRLPEAGRFLRAFHDELADRLGPAPDFPAERFVAETATRVARLGPLILADDRHPGPVRAAVAAALADELDRQAAAAPGSWPSGATHGDLHLSHFLRAETGAGWRMCLIDLSTPAVDPADPDRADQSPWQDLVSLLRGLEIFTADEFAHQAAIELDVDGDETCRTALLVTAGHPPDTAGWTADRLAVLRRSQAAAQLWARRVRRLLIAGYADPGTEPERQPAWRMFRLRRLVHELDYAYAHDMPYHAAINLRHALETLRPATGEG</sequence>